<dbReference type="Gene3D" id="3.90.180.10">
    <property type="entry name" value="Medium-chain alcohol dehydrogenases, catalytic domain"/>
    <property type="match status" value="1"/>
</dbReference>
<dbReference type="InterPro" id="IPR002328">
    <property type="entry name" value="ADH_Zn_CS"/>
</dbReference>
<dbReference type="SMART" id="SM00829">
    <property type="entry name" value="PKS_ER"/>
    <property type="match status" value="1"/>
</dbReference>
<dbReference type="SUPFAM" id="SSF51735">
    <property type="entry name" value="NAD(P)-binding Rossmann-fold domains"/>
    <property type="match status" value="1"/>
</dbReference>
<dbReference type="InterPro" id="IPR036291">
    <property type="entry name" value="NAD(P)-bd_dom_sf"/>
</dbReference>
<organism evidence="7 8">
    <name type="scientific">Candidatus Obscuribacter phosphatis</name>
    <dbReference type="NCBI Taxonomy" id="1906157"/>
    <lineage>
        <taxon>Bacteria</taxon>
        <taxon>Bacillati</taxon>
        <taxon>Candidatus Melainabacteria</taxon>
        <taxon>Candidatus Obscuribacterales</taxon>
        <taxon>Candidatus Obscuribacteraceae</taxon>
        <taxon>Candidatus Obscuribacter</taxon>
    </lineage>
</organism>
<comment type="cofactor">
    <cofactor evidence="1 5">
        <name>Zn(2+)</name>
        <dbReference type="ChEBI" id="CHEBI:29105"/>
    </cofactor>
</comment>
<dbReference type="InterPro" id="IPR013149">
    <property type="entry name" value="ADH-like_C"/>
</dbReference>
<dbReference type="FunFam" id="3.40.50.720:FF:000022">
    <property type="entry name" value="Cinnamyl alcohol dehydrogenase"/>
    <property type="match status" value="1"/>
</dbReference>
<evidence type="ECO:0000259" key="6">
    <source>
        <dbReference type="SMART" id="SM00829"/>
    </source>
</evidence>
<dbReference type="SUPFAM" id="SSF50129">
    <property type="entry name" value="GroES-like"/>
    <property type="match status" value="1"/>
</dbReference>
<dbReference type="InterPro" id="IPR011032">
    <property type="entry name" value="GroES-like_sf"/>
</dbReference>
<comment type="caution">
    <text evidence="7">The sequence shown here is derived from an EMBL/GenBank/DDBJ whole genome shotgun (WGS) entry which is preliminary data.</text>
</comment>
<proteinExistence type="inferred from homology"/>
<evidence type="ECO:0000313" key="7">
    <source>
        <dbReference type="EMBL" id="MBN8660741.1"/>
    </source>
</evidence>
<keyword evidence="3 5" id="KW-0862">Zinc</keyword>
<sequence>MLKTAIKTRAYATTGANEPLIPFEIERRAPRADDVLIDIKYCGVCHSDIHNTRDEWGGALYPMVPGHEIVGIVTEVGSAVTRFKPGDRVGVGCMVDTCKECSACNQGLEQYCQKQVVLTYSSLELDGVTRTYGGYSRQITVRDRFVVKIPDSLPLEKAAPLLCAGITTYSPLRHWQAGPGKSVAVVGLGGLGHVAVRLAVAMGAKVTVVSRSLNKKADAAAMGAVDYIATSIDEDRARGQEAFDLIINTVSSSADMDSYLGMLKLNGTMVLVGAPPEPLSVNPFGLLMRRRALAGSTIGGMPETQEMLDFCGEHGVTAEVEVIKMQDINQAYERLLKADVRYRFVIDMASL</sequence>
<dbReference type="EMBL" id="JAFLCK010000013">
    <property type="protein sequence ID" value="MBN8660741.1"/>
    <property type="molecule type" value="Genomic_DNA"/>
</dbReference>
<evidence type="ECO:0000256" key="3">
    <source>
        <dbReference type="ARBA" id="ARBA00022833"/>
    </source>
</evidence>
<name>A0A8J7TM77_9BACT</name>
<dbReference type="InterPro" id="IPR020843">
    <property type="entry name" value="ER"/>
</dbReference>
<dbReference type="CDD" id="cd05283">
    <property type="entry name" value="CAD1"/>
    <property type="match status" value="1"/>
</dbReference>
<keyword evidence="2 5" id="KW-0479">Metal-binding</keyword>
<comment type="similarity">
    <text evidence="5">Belongs to the zinc-containing alcohol dehydrogenase family.</text>
</comment>
<accession>A0A8J7TM77</accession>
<feature type="domain" description="Enoyl reductase (ER)" evidence="6">
    <location>
        <begin position="15"/>
        <end position="346"/>
    </location>
</feature>
<dbReference type="Pfam" id="PF00107">
    <property type="entry name" value="ADH_zinc_N"/>
    <property type="match status" value="1"/>
</dbReference>
<dbReference type="GO" id="GO:0008106">
    <property type="term" value="F:alcohol dehydrogenase (NADP+) activity"/>
    <property type="evidence" value="ECO:0007669"/>
    <property type="project" value="UniProtKB-ARBA"/>
</dbReference>
<evidence type="ECO:0000256" key="5">
    <source>
        <dbReference type="RuleBase" id="RU361277"/>
    </source>
</evidence>
<dbReference type="InterPro" id="IPR013154">
    <property type="entry name" value="ADH-like_N"/>
</dbReference>
<dbReference type="Gene3D" id="3.40.50.720">
    <property type="entry name" value="NAD(P)-binding Rossmann-like Domain"/>
    <property type="match status" value="1"/>
</dbReference>
<dbReference type="Proteomes" id="UP000664277">
    <property type="component" value="Unassembled WGS sequence"/>
</dbReference>
<evidence type="ECO:0000256" key="2">
    <source>
        <dbReference type="ARBA" id="ARBA00022723"/>
    </source>
</evidence>
<reference evidence="7" key="1">
    <citation type="submission" date="2021-02" db="EMBL/GenBank/DDBJ databases">
        <title>Genome-Resolved Metagenomics of a Microbial Community Performing Photosynthetic Biological Nutrient Removal.</title>
        <authorList>
            <person name="Mcdaniel E.A."/>
        </authorList>
    </citation>
    <scope>NUCLEOTIDE SEQUENCE</scope>
    <source>
        <strain evidence="7">UWPOB_OBS1</strain>
    </source>
</reference>
<evidence type="ECO:0000256" key="4">
    <source>
        <dbReference type="ARBA" id="ARBA00023002"/>
    </source>
</evidence>
<evidence type="ECO:0000256" key="1">
    <source>
        <dbReference type="ARBA" id="ARBA00001947"/>
    </source>
</evidence>
<dbReference type="PANTHER" id="PTHR42683">
    <property type="entry name" value="ALDEHYDE REDUCTASE"/>
    <property type="match status" value="1"/>
</dbReference>
<protein>
    <submittedName>
        <fullName evidence="7">NAD(P)-dependent alcohol dehydrogenase</fullName>
    </submittedName>
</protein>
<gene>
    <name evidence="7" type="ORF">J0M35_10280</name>
</gene>
<dbReference type="InterPro" id="IPR047109">
    <property type="entry name" value="CAD-like"/>
</dbReference>
<dbReference type="AlphaFoldDB" id="A0A8J7TM77"/>
<dbReference type="Pfam" id="PF08240">
    <property type="entry name" value="ADH_N"/>
    <property type="match status" value="1"/>
</dbReference>
<keyword evidence="4" id="KW-0560">Oxidoreductase</keyword>
<evidence type="ECO:0000313" key="8">
    <source>
        <dbReference type="Proteomes" id="UP000664277"/>
    </source>
</evidence>
<dbReference type="GO" id="GO:0008270">
    <property type="term" value="F:zinc ion binding"/>
    <property type="evidence" value="ECO:0007669"/>
    <property type="project" value="InterPro"/>
</dbReference>
<dbReference type="PROSITE" id="PS00059">
    <property type="entry name" value="ADH_ZINC"/>
    <property type="match status" value="1"/>
</dbReference>